<accession>A0A453A7E0</accession>
<sequence>MLRLQATAASLTSWSSRSTGNIKAKLAISRELISRFDQAQETRNLLPPEAWLRKQLKISYLGLASMERTIARQRSRIANLKDGDASTGFFHRQCSFRRQKNHIYSLAVDDRALTDHADMAEAAFTHFEALLGTATAREHSLDLSQLIEPTDLADLDAPFSAEEIWEAVKRLPARKAPGPDGFTAEFLRACWTTIRQDFLDVFQQLYDLRGRGSTS</sequence>
<dbReference type="AlphaFoldDB" id="A0A453A7E0"/>
<dbReference type="EnsemblPlants" id="AET2Gv20010500.3">
    <property type="protein sequence ID" value="AET2Gv20010500.3"/>
    <property type="gene ID" value="AET2Gv20010500"/>
</dbReference>
<reference evidence="1" key="4">
    <citation type="submission" date="2019-03" db="UniProtKB">
        <authorList>
            <consortium name="EnsemblPlants"/>
        </authorList>
    </citation>
    <scope>IDENTIFICATION</scope>
</reference>
<evidence type="ECO:0000313" key="1">
    <source>
        <dbReference type="EnsemblPlants" id="AET2Gv20010500.3"/>
    </source>
</evidence>
<reference evidence="2" key="2">
    <citation type="journal article" date="2017" name="Nat. Plants">
        <title>The Aegilops tauschii genome reveals multiple impacts of transposons.</title>
        <authorList>
            <person name="Zhao G."/>
            <person name="Zou C."/>
            <person name="Li K."/>
            <person name="Wang K."/>
            <person name="Li T."/>
            <person name="Gao L."/>
            <person name="Zhang X."/>
            <person name="Wang H."/>
            <person name="Yang Z."/>
            <person name="Liu X."/>
            <person name="Jiang W."/>
            <person name="Mao L."/>
            <person name="Kong X."/>
            <person name="Jiao Y."/>
            <person name="Jia J."/>
        </authorList>
    </citation>
    <scope>NUCLEOTIDE SEQUENCE [LARGE SCALE GENOMIC DNA]</scope>
    <source>
        <strain evidence="2">cv. AL8/78</strain>
    </source>
</reference>
<keyword evidence="2" id="KW-1185">Reference proteome</keyword>
<dbReference type="Gramene" id="AET2Gv20010500.3">
    <property type="protein sequence ID" value="AET2Gv20010500.3"/>
    <property type="gene ID" value="AET2Gv20010500"/>
</dbReference>
<evidence type="ECO:0000313" key="2">
    <source>
        <dbReference type="Proteomes" id="UP000015105"/>
    </source>
</evidence>
<reference evidence="1" key="5">
    <citation type="journal article" date="2021" name="G3 (Bethesda)">
        <title>Aegilops tauschii genome assembly Aet v5.0 features greater sequence contiguity and improved annotation.</title>
        <authorList>
            <person name="Wang L."/>
            <person name="Zhu T."/>
            <person name="Rodriguez J.C."/>
            <person name="Deal K.R."/>
            <person name="Dubcovsky J."/>
            <person name="McGuire P.E."/>
            <person name="Lux T."/>
            <person name="Spannagl M."/>
            <person name="Mayer K.F.X."/>
            <person name="Baldrich P."/>
            <person name="Meyers B.C."/>
            <person name="Huo N."/>
            <person name="Gu Y.Q."/>
            <person name="Zhou H."/>
            <person name="Devos K.M."/>
            <person name="Bennetzen J.L."/>
            <person name="Unver T."/>
            <person name="Budak H."/>
            <person name="Gulick P.J."/>
            <person name="Galiba G."/>
            <person name="Kalapos B."/>
            <person name="Nelson D.R."/>
            <person name="Li P."/>
            <person name="You F.M."/>
            <person name="Luo M.C."/>
            <person name="Dvorak J."/>
        </authorList>
    </citation>
    <scope>NUCLEOTIDE SEQUENCE [LARGE SCALE GENOMIC DNA]</scope>
    <source>
        <strain evidence="1">cv. AL8/78</strain>
    </source>
</reference>
<protein>
    <recommendedName>
        <fullName evidence="3">Reverse transcriptase domain-containing protein</fullName>
    </recommendedName>
</protein>
<dbReference type="Proteomes" id="UP000015105">
    <property type="component" value="Chromosome 2D"/>
</dbReference>
<reference evidence="1" key="3">
    <citation type="journal article" date="2017" name="Nature">
        <title>Genome sequence of the progenitor of the wheat D genome Aegilops tauschii.</title>
        <authorList>
            <person name="Luo M.C."/>
            <person name="Gu Y.Q."/>
            <person name="Puiu D."/>
            <person name="Wang H."/>
            <person name="Twardziok S.O."/>
            <person name="Deal K.R."/>
            <person name="Huo N."/>
            <person name="Zhu T."/>
            <person name="Wang L."/>
            <person name="Wang Y."/>
            <person name="McGuire P.E."/>
            <person name="Liu S."/>
            <person name="Long H."/>
            <person name="Ramasamy R.K."/>
            <person name="Rodriguez J.C."/>
            <person name="Van S.L."/>
            <person name="Yuan L."/>
            <person name="Wang Z."/>
            <person name="Xia Z."/>
            <person name="Xiao L."/>
            <person name="Anderson O.D."/>
            <person name="Ouyang S."/>
            <person name="Liang Y."/>
            <person name="Zimin A.V."/>
            <person name="Pertea G."/>
            <person name="Qi P."/>
            <person name="Bennetzen J.L."/>
            <person name="Dai X."/>
            <person name="Dawson M.W."/>
            <person name="Muller H.G."/>
            <person name="Kugler K."/>
            <person name="Rivarola-Duarte L."/>
            <person name="Spannagl M."/>
            <person name="Mayer K.F.X."/>
            <person name="Lu F.H."/>
            <person name="Bevan M.W."/>
            <person name="Leroy P."/>
            <person name="Li P."/>
            <person name="You F.M."/>
            <person name="Sun Q."/>
            <person name="Liu Z."/>
            <person name="Lyons E."/>
            <person name="Wicker T."/>
            <person name="Salzberg S.L."/>
            <person name="Devos K.M."/>
            <person name="Dvorak J."/>
        </authorList>
    </citation>
    <scope>NUCLEOTIDE SEQUENCE [LARGE SCALE GENOMIC DNA]</scope>
    <source>
        <strain evidence="1">cv. AL8/78</strain>
    </source>
</reference>
<organism evidence="1 2">
    <name type="scientific">Aegilops tauschii subsp. strangulata</name>
    <name type="common">Goatgrass</name>
    <dbReference type="NCBI Taxonomy" id="200361"/>
    <lineage>
        <taxon>Eukaryota</taxon>
        <taxon>Viridiplantae</taxon>
        <taxon>Streptophyta</taxon>
        <taxon>Embryophyta</taxon>
        <taxon>Tracheophyta</taxon>
        <taxon>Spermatophyta</taxon>
        <taxon>Magnoliopsida</taxon>
        <taxon>Liliopsida</taxon>
        <taxon>Poales</taxon>
        <taxon>Poaceae</taxon>
        <taxon>BOP clade</taxon>
        <taxon>Pooideae</taxon>
        <taxon>Triticodae</taxon>
        <taxon>Triticeae</taxon>
        <taxon>Triticinae</taxon>
        <taxon>Aegilops</taxon>
    </lineage>
</organism>
<name>A0A453A7E0_AEGTS</name>
<proteinExistence type="predicted"/>
<reference evidence="2" key="1">
    <citation type="journal article" date="2014" name="Science">
        <title>Ancient hybridizations among the ancestral genomes of bread wheat.</title>
        <authorList>
            <consortium name="International Wheat Genome Sequencing Consortium,"/>
            <person name="Marcussen T."/>
            <person name="Sandve S.R."/>
            <person name="Heier L."/>
            <person name="Spannagl M."/>
            <person name="Pfeifer M."/>
            <person name="Jakobsen K.S."/>
            <person name="Wulff B.B."/>
            <person name="Steuernagel B."/>
            <person name="Mayer K.F."/>
            <person name="Olsen O.A."/>
        </authorList>
    </citation>
    <scope>NUCLEOTIDE SEQUENCE [LARGE SCALE GENOMIC DNA]</scope>
    <source>
        <strain evidence="2">cv. AL8/78</strain>
    </source>
</reference>
<evidence type="ECO:0008006" key="3">
    <source>
        <dbReference type="Google" id="ProtNLM"/>
    </source>
</evidence>